<comment type="caution">
    <text evidence="9">The sequence shown here is derived from an EMBL/GenBank/DDBJ whole genome shotgun (WGS) entry which is preliminary data.</text>
</comment>
<gene>
    <name evidence="9" type="ORF">AAL_03340</name>
</gene>
<proteinExistence type="inferred from homology"/>
<feature type="transmembrane region" description="Helical" evidence="7">
    <location>
        <begin position="64"/>
        <end position="85"/>
    </location>
</feature>
<feature type="transmembrane region" description="Helical" evidence="7">
    <location>
        <begin position="113"/>
        <end position="135"/>
    </location>
</feature>
<feature type="transmembrane region" description="Helical" evidence="7">
    <location>
        <begin position="203"/>
        <end position="222"/>
    </location>
</feature>
<dbReference type="GO" id="GO:0016020">
    <property type="term" value="C:membrane"/>
    <property type="evidence" value="ECO:0007669"/>
    <property type="project" value="UniProtKB-SubCell"/>
</dbReference>
<feature type="transmembrane region" description="Helical" evidence="7">
    <location>
        <begin position="31"/>
        <end position="52"/>
    </location>
</feature>
<evidence type="ECO:0000256" key="4">
    <source>
        <dbReference type="ARBA" id="ARBA00023136"/>
    </source>
</evidence>
<evidence type="ECO:0000313" key="9">
    <source>
        <dbReference type="EMBL" id="KZZ97376.1"/>
    </source>
</evidence>
<feature type="region of interest" description="Disordered" evidence="6">
    <location>
        <begin position="308"/>
        <end position="371"/>
    </location>
</feature>
<feature type="compositionally biased region" description="Polar residues" evidence="6">
    <location>
        <begin position="343"/>
        <end position="357"/>
    </location>
</feature>
<dbReference type="Proteomes" id="UP000078544">
    <property type="component" value="Unassembled WGS sequence"/>
</dbReference>
<dbReference type="PANTHER" id="PTHR33048">
    <property type="entry name" value="PTH11-LIKE INTEGRAL MEMBRANE PROTEIN (AFU_ORTHOLOGUE AFUA_5G11245)"/>
    <property type="match status" value="1"/>
</dbReference>
<evidence type="ECO:0000256" key="2">
    <source>
        <dbReference type="ARBA" id="ARBA00022692"/>
    </source>
</evidence>
<keyword evidence="2 7" id="KW-0812">Transmembrane</keyword>
<protein>
    <recommendedName>
        <fullName evidence="8">Rhodopsin domain-containing protein</fullName>
    </recommendedName>
</protein>
<dbReference type="Pfam" id="PF20684">
    <property type="entry name" value="Fung_rhodopsin"/>
    <property type="match status" value="1"/>
</dbReference>
<evidence type="ECO:0000256" key="7">
    <source>
        <dbReference type="SAM" id="Phobius"/>
    </source>
</evidence>
<dbReference type="InterPro" id="IPR052337">
    <property type="entry name" value="SAT4-like"/>
</dbReference>
<comment type="similarity">
    <text evidence="5">Belongs to the SAT4 family.</text>
</comment>
<dbReference type="EMBL" id="AZGY01000006">
    <property type="protein sequence ID" value="KZZ97376.1"/>
    <property type="molecule type" value="Genomic_DNA"/>
</dbReference>
<evidence type="ECO:0000256" key="6">
    <source>
        <dbReference type="SAM" id="MobiDB-lite"/>
    </source>
</evidence>
<keyword evidence="4 7" id="KW-0472">Membrane</keyword>
<accession>A0A168D5G4</accession>
<evidence type="ECO:0000256" key="1">
    <source>
        <dbReference type="ARBA" id="ARBA00004141"/>
    </source>
</evidence>
<dbReference type="PANTHER" id="PTHR33048:SF47">
    <property type="entry name" value="INTEGRAL MEMBRANE PROTEIN-RELATED"/>
    <property type="match status" value="1"/>
</dbReference>
<evidence type="ECO:0000256" key="5">
    <source>
        <dbReference type="ARBA" id="ARBA00038359"/>
    </source>
</evidence>
<sequence length="399" mass="44447">MTDVDRAFADGRMKGLPYSREFLLETKDRPAVAGILSIAILTSVVVLSRALSRTFIVRRFGFDDALAIVSWGCFIAFVGICIELIRLGSGRHFPYIQHVLPPNIVMRTQVLDFAAHIVYTTALLLCRFSGLAFYFRVCGLHRSFLIAIQIVGVIIVAGYVPQMILIIFHCRPLTGLWPYEFEPHYGEFTCLQWGLVYSVNSSVSLLCDLLLFGIPVAMLKILEMSRKRKIQLACILLPGIGVVGISIARLVLVIQGQWQDDMLGRQSWAYNPMLGVETSEIGATLIALSVPGIKPIFDKYVLNKNPRTESGNSNYLKGSSRHSKGTALSTLRLRSQHSKLASRENTATYQHEVSASSRQDDQGQGEEGILVRVDFDVKEEDQFGRDGRMRGGKHGHVQT</sequence>
<feature type="transmembrane region" description="Helical" evidence="7">
    <location>
        <begin position="234"/>
        <end position="258"/>
    </location>
</feature>
<comment type="subcellular location">
    <subcellularLocation>
        <location evidence="1">Membrane</location>
        <topology evidence="1">Multi-pass membrane protein</topology>
    </subcellularLocation>
</comment>
<reference evidence="9 10" key="1">
    <citation type="journal article" date="2016" name="Genome Biol. Evol.">
        <title>Divergent and convergent evolution of fungal pathogenicity.</title>
        <authorList>
            <person name="Shang Y."/>
            <person name="Xiao G."/>
            <person name="Zheng P."/>
            <person name="Cen K."/>
            <person name="Zhan S."/>
            <person name="Wang C."/>
        </authorList>
    </citation>
    <scope>NUCLEOTIDE SEQUENCE [LARGE SCALE GENOMIC DNA]</scope>
    <source>
        <strain evidence="9 10">RCEF 2490</strain>
    </source>
</reference>
<dbReference type="OrthoDB" id="5283415at2759"/>
<evidence type="ECO:0000259" key="8">
    <source>
        <dbReference type="Pfam" id="PF20684"/>
    </source>
</evidence>
<feature type="domain" description="Rhodopsin" evidence="8">
    <location>
        <begin position="49"/>
        <end position="298"/>
    </location>
</feature>
<keyword evidence="3 7" id="KW-1133">Transmembrane helix</keyword>
<dbReference type="InterPro" id="IPR049326">
    <property type="entry name" value="Rhodopsin_dom_fungi"/>
</dbReference>
<evidence type="ECO:0000256" key="3">
    <source>
        <dbReference type="ARBA" id="ARBA00022989"/>
    </source>
</evidence>
<keyword evidence="10" id="KW-1185">Reference proteome</keyword>
<name>A0A168D5G4_9HYPO</name>
<feature type="compositionally biased region" description="Polar residues" evidence="6">
    <location>
        <begin position="308"/>
        <end position="317"/>
    </location>
</feature>
<dbReference type="AlphaFoldDB" id="A0A168D5G4"/>
<feature type="transmembrane region" description="Helical" evidence="7">
    <location>
        <begin position="144"/>
        <end position="168"/>
    </location>
</feature>
<evidence type="ECO:0000313" key="10">
    <source>
        <dbReference type="Proteomes" id="UP000078544"/>
    </source>
</evidence>
<organism evidence="9 10">
    <name type="scientific">Moelleriella libera RCEF 2490</name>
    <dbReference type="NCBI Taxonomy" id="1081109"/>
    <lineage>
        <taxon>Eukaryota</taxon>
        <taxon>Fungi</taxon>
        <taxon>Dikarya</taxon>
        <taxon>Ascomycota</taxon>
        <taxon>Pezizomycotina</taxon>
        <taxon>Sordariomycetes</taxon>
        <taxon>Hypocreomycetidae</taxon>
        <taxon>Hypocreales</taxon>
        <taxon>Clavicipitaceae</taxon>
        <taxon>Moelleriella</taxon>
    </lineage>
</organism>